<dbReference type="InterPro" id="IPR014284">
    <property type="entry name" value="RNA_pol_sigma-70_dom"/>
</dbReference>
<name>A0A927CKU1_9BACL</name>
<dbReference type="Pfam" id="PF04542">
    <property type="entry name" value="Sigma70_r2"/>
    <property type="match status" value="1"/>
</dbReference>
<dbReference type="InterPro" id="IPR013325">
    <property type="entry name" value="RNA_pol_sigma_r2"/>
</dbReference>
<evidence type="ECO:0000256" key="1">
    <source>
        <dbReference type="ARBA" id="ARBA00010641"/>
    </source>
</evidence>
<dbReference type="NCBIfam" id="TIGR02937">
    <property type="entry name" value="sigma70-ECF"/>
    <property type="match status" value="1"/>
</dbReference>
<sequence length="192" mass="22128">MNDSDIHPWIAELAAGNADAFHPFYEKTADHVYRTVYYLLSNKNEAEDVVSEVYVALLRSLSSYDPDKPFRPWLNGLILNQVNHAKRKSWRGFRLFNRLNAFRARVPWKGPAELALEAEEKKGLLALVNGLSPKLREVVVLRYYQDCSFEEIASTLHIPIGTAKSRHHEALRKLRLKTFSEHAGREVYVHVD</sequence>
<keyword evidence="5" id="KW-0804">Transcription</keyword>
<accession>A0A927CKU1</accession>
<organism evidence="8 9">
    <name type="scientific">Paenibacillus arenilitoris</name>
    <dbReference type="NCBI Taxonomy" id="2772299"/>
    <lineage>
        <taxon>Bacteria</taxon>
        <taxon>Bacillati</taxon>
        <taxon>Bacillota</taxon>
        <taxon>Bacilli</taxon>
        <taxon>Bacillales</taxon>
        <taxon>Paenibacillaceae</taxon>
        <taxon>Paenibacillus</taxon>
    </lineage>
</organism>
<dbReference type="InterPro" id="IPR039425">
    <property type="entry name" value="RNA_pol_sigma-70-like"/>
</dbReference>
<dbReference type="Gene3D" id="1.10.1740.10">
    <property type="match status" value="1"/>
</dbReference>
<evidence type="ECO:0000256" key="3">
    <source>
        <dbReference type="ARBA" id="ARBA00023082"/>
    </source>
</evidence>
<evidence type="ECO:0000259" key="6">
    <source>
        <dbReference type="Pfam" id="PF04542"/>
    </source>
</evidence>
<comment type="caution">
    <text evidence="8">The sequence shown here is derived from an EMBL/GenBank/DDBJ whole genome shotgun (WGS) entry which is preliminary data.</text>
</comment>
<dbReference type="GO" id="GO:0006352">
    <property type="term" value="P:DNA-templated transcription initiation"/>
    <property type="evidence" value="ECO:0007669"/>
    <property type="project" value="InterPro"/>
</dbReference>
<keyword evidence="9" id="KW-1185">Reference proteome</keyword>
<dbReference type="PANTHER" id="PTHR43133:SF60">
    <property type="entry name" value="RNA POLYMERASE SIGMA FACTOR SIGV"/>
    <property type="match status" value="1"/>
</dbReference>
<dbReference type="CDD" id="cd06171">
    <property type="entry name" value="Sigma70_r4"/>
    <property type="match status" value="1"/>
</dbReference>
<dbReference type="GO" id="GO:0016987">
    <property type="term" value="F:sigma factor activity"/>
    <property type="evidence" value="ECO:0007669"/>
    <property type="project" value="UniProtKB-KW"/>
</dbReference>
<reference evidence="8" key="1">
    <citation type="submission" date="2020-09" db="EMBL/GenBank/DDBJ databases">
        <title>A novel bacterium of genus Paenibacillus, isolated from South China Sea.</title>
        <authorList>
            <person name="Huang H."/>
            <person name="Mo K."/>
            <person name="Hu Y."/>
        </authorList>
    </citation>
    <scope>NUCLEOTIDE SEQUENCE</scope>
    <source>
        <strain evidence="8">IB182493</strain>
    </source>
</reference>
<dbReference type="InterPro" id="IPR007627">
    <property type="entry name" value="RNA_pol_sigma70_r2"/>
</dbReference>
<evidence type="ECO:0000313" key="8">
    <source>
        <dbReference type="EMBL" id="MBD2869923.1"/>
    </source>
</evidence>
<dbReference type="RefSeq" id="WP_190862428.1">
    <property type="nucleotide sequence ID" value="NZ_JACXIY010000017.1"/>
</dbReference>
<comment type="similarity">
    <text evidence="1">Belongs to the sigma-70 factor family. ECF subfamily.</text>
</comment>
<evidence type="ECO:0000256" key="5">
    <source>
        <dbReference type="ARBA" id="ARBA00023163"/>
    </source>
</evidence>
<evidence type="ECO:0000313" key="9">
    <source>
        <dbReference type="Proteomes" id="UP000632125"/>
    </source>
</evidence>
<keyword evidence="3" id="KW-0731">Sigma factor</keyword>
<dbReference type="EMBL" id="JACXIY010000017">
    <property type="protein sequence ID" value="MBD2869923.1"/>
    <property type="molecule type" value="Genomic_DNA"/>
</dbReference>
<dbReference type="InterPro" id="IPR036388">
    <property type="entry name" value="WH-like_DNA-bd_sf"/>
</dbReference>
<gene>
    <name evidence="8" type="ORF">IDH41_15135</name>
</gene>
<dbReference type="GO" id="GO:0003677">
    <property type="term" value="F:DNA binding"/>
    <property type="evidence" value="ECO:0007669"/>
    <property type="project" value="UniProtKB-KW"/>
</dbReference>
<evidence type="ECO:0000256" key="4">
    <source>
        <dbReference type="ARBA" id="ARBA00023125"/>
    </source>
</evidence>
<proteinExistence type="inferred from homology"/>
<keyword evidence="2" id="KW-0805">Transcription regulation</keyword>
<dbReference type="SUPFAM" id="SSF88659">
    <property type="entry name" value="Sigma3 and sigma4 domains of RNA polymerase sigma factors"/>
    <property type="match status" value="1"/>
</dbReference>
<dbReference type="Pfam" id="PF04545">
    <property type="entry name" value="Sigma70_r4"/>
    <property type="match status" value="1"/>
</dbReference>
<dbReference type="AlphaFoldDB" id="A0A927CKU1"/>
<evidence type="ECO:0000259" key="7">
    <source>
        <dbReference type="Pfam" id="PF04545"/>
    </source>
</evidence>
<dbReference type="PANTHER" id="PTHR43133">
    <property type="entry name" value="RNA POLYMERASE ECF-TYPE SIGMA FACTO"/>
    <property type="match status" value="1"/>
</dbReference>
<feature type="domain" description="RNA polymerase sigma-70 region 2" evidence="6">
    <location>
        <begin position="24"/>
        <end position="91"/>
    </location>
</feature>
<dbReference type="InterPro" id="IPR007630">
    <property type="entry name" value="RNA_pol_sigma70_r4"/>
</dbReference>
<evidence type="ECO:0000256" key="2">
    <source>
        <dbReference type="ARBA" id="ARBA00023015"/>
    </source>
</evidence>
<dbReference type="InterPro" id="IPR013324">
    <property type="entry name" value="RNA_pol_sigma_r3/r4-like"/>
</dbReference>
<keyword evidence="4" id="KW-0238">DNA-binding</keyword>
<feature type="domain" description="RNA polymerase sigma-70 region 4" evidence="7">
    <location>
        <begin position="129"/>
        <end position="175"/>
    </location>
</feature>
<dbReference type="Gene3D" id="1.10.10.10">
    <property type="entry name" value="Winged helix-like DNA-binding domain superfamily/Winged helix DNA-binding domain"/>
    <property type="match status" value="1"/>
</dbReference>
<dbReference type="Proteomes" id="UP000632125">
    <property type="component" value="Unassembled WGS sequence"/>
</dbReference>
<dbReference type="SUPFAM" id="SSF88946">
    <property type="entry name" value="Sigma2 domain of RNA polymerase sigma factors"/>
    <property type="match status" value="1"/>
</dbReference>
<protein>
    <submittedName>
        <fullName evidence="8">Sigma-70 family RNA polymerase sigma factor</fullName>
    </submittedName>
</protein>